<comment type="caution">
    <text evidence="2">The sequence shown here is derived from an EMBL/GenBank/DDBJ whole genome shotgun (WGS) entry which is preliminary data.</text>
</comment>
<dbReference type="GO" id="GO:0000156">
    <property type="term" value="F:phosphorelay response regulator activity"/>
    <property type="evidence" value="ECO:0007669"/>
    <property type="project" value="InterPro"/>
</dbReference>
<evidence type="ECO:0000259" key="1">
    <source>
        <dbReference type="PROSITE" id="PS50930"/>
    </source>
</evidence>
<dbReference type="PROSITE" id="PS50930">
    <property type="entry name" value="HTH_LYTTR"/>
    <property type="match status" value="1"/>
</dbReference>
<sequence length="147" mass="17417">MIVHVKEFEAVDVPEITLRCAVFDERLQRLVHSIEFFEVNDKMLGVIDSETHILETKSIYYFESVDNKLFIYTKDEVYQSDLKLYEVEAMLQMQSFIRISKSMIVNLRKIRRIIPGFHRRFIAELLNGENVIISRQYAPILKEKLGM</sequence>
<dbReference type="InParanoid" id="A0A5R8QGS6"/>
<gene>
    <name evidence="2" type="ORF">FEZ08_00950</name>
</gene>
<dbReference type="PANTHER" id="PTHR37299:SF4">
    <property type="entry name" value="TRANSCRIPTIONAL REGULATOR"/>
    <property type="match status" value="1"/>
</dbReference>
<dbReference type="Pfam" id="PF04397">
    <property type="entry name" value="LytTR"/>
    <property type="match status" value="1"/>
</dbReference>
<dbReference type="OrthoDB" id="3186525at2"/>
<dbReference type="InterPro" id="IPR046947">
    <property type="entry name" value="LytR-like"/>
</dbReference>
<dbReference type="PANTHER" id="PTHR37299">
    <property type="entry name" value="TRANSCRIPTIONAL REGULATOR-RELATED"/>
    <property type="match status" value="1"/>
</dbReference>
<dbReference type="GO" id="GO:0003677">
    <property type="term" value="F:DNA binding"/>
    <property type="evidence" value="ECO:0007669"/>
    <property type="project" value="InterPro"/>
</dbReference>
<protein>
    <submittedName>
        <fullName evidence="2">LytTR family transcriptional regulator</fullName>
    </submittedName>
</protein>
<evidence type="ECO:0000313" key="3">
    <source>
        <dbReference type="Proteomes" id="UP000306912"/>
    </source>
</evidence>
<dbReference type="InterPro" id="IPR007492">
    <property type="entry name" value="LytTR_DNA-bd_dom"/>
</dbReference>
<dbReference type="Proteomes" id="UP000306912">
    <property type="component" value="Unassembled WGS sequence"/>
</dbReference>
<reference evidence="2 3" key="1">
    <citation type="submission" date="2019-05" db="EMBL/GenBank/DDBJ databases">
        <title>Culicoidintestinum kansasii gen. nov., sp. nov. from the gastrointestinal tract of the biting midge, Culicoides sonorensis.</title>
        <authorList>
            <person name="Neupane S."/>
            <person name="Ghosh A."/>
            <person name="Gunther S."/>
            <person name="Martin K."/>
            <person name="Zurek L."/>
        </authorList>
    </citation>
    <scope>NUCLEOTIDE SEQUENCE [LARGE SCALE GENOMIC DNA]</scope>
    <source>
        <strain evidence="2 3">CS-1</strain>
    </source>
</reference>
<organism evidence="2 3">
    <name type="scientific">Culicoidibacter larvae</name>
    <dbReference type="NCBI Taxonomy" id="2579976"/>
    <lineage>
        <taxon>Bacteria</taxon>
        <taxon>Bacillati</taxon>
        <taxon>Bacillota</taxon>
        <taxon>Culicoidibacteria</taxon>
        <taxon>Culicoidibacterales</taxon>
        <taxon>Culicoidibacteraceae</taxon>
        <taxon>Culicoidibacter</taxon>
    </lineage>
</organism>
<evidence type="ECO:0000313" key="2">
    <source>
        <dbReference type="EMBL" id="TLG77215.1"/>
    </source>
</evidence>
<dbReference type="AlphaFoldDB" id="A0A5R8QGS6"/>
<dbReference type="EMBL" id="VBWP01000001">
    <property type="protein sequence ID" value="TLG77215.1"/>
    <property type="molecule type" value="Genomic_DNA"/>
</dbReference>
<keyword evidence="3" id="KW-1185">Reference proteome</keyword>
<name>A0A5R8QGS6_9FIRM</name>
<feature type="domain" description="HTH LytTR-type" evidence="1">
    <location>
        <begin position="43"/>
        <end position="147"/>
    </location>
</feature>
<dbReference type="Gene3D" id="2.40.50.1020">
    <property type="entry name" value="LytTr DNA-binding domain"/>
    <property type="match status" value="1"/>
</dbReference>
<proteinExistence type="predicted"/>
<accession>A0A5R8QGS6</accession>
<dbReference type="RefSeq" id="WP_138189823.1">
    <property type="nucleotide sequence ID" value="NZ_VBWP01000001.1"/>
</dbReference>
<dbReference type="SMART" id="SM00850">
    <property type="entry name" value="LytTR"/>
    <property type="match status" value="1"/>
</dbReference>